<dbReference type="Proteomes" id="UP000799755">
    <property type="component" value="Unassembled WGS sequence"/>
</dbReference>
<accession>A0ACB6RJ66</accession>
<gene>
    <name evidence="1" type="ORF">BDR25DRAFT_348628</name>
</gene>
<comment type="caution">
    <text evidence="1">The sequence shown here is derived from an EMBL/GenBank/DDBJ whole genome shotgun (WGS) entry which is preliminary data.</text>
</comment>
<name>A0ACB6RJ66_9PLEO</name>
<proteinExistence type="predicted"/>
<organism evidence="1 2">
    <name type="scientific">Lindgomyces ingoldianus</name>
    <dbReference type="NCBI Taxonomy" id="673940"/>
    <lineage>
        <taxon>Eukaryota</taxon>
        <taxon>Fungi</taxon>
        <taxon>Dikarya</taxon>
        <taxon>Ascomycota</taxon>
        <taxon>Pezizomycotina</taxon>
        <taxon>Dothideomycetes</taxon>
        <taxon>Pleosporomycetidae</taxon>
        <taxon>Pleosporales</taxon>
        <taxon>Lindgomycetaceae</taxon>
        <taxon>Lindgomyces</taxon>
    </lineage>
</organism>
<evidence type="ECO:0000313" key="1">
    <source>
        <dbReference type="EMBL" id="KAF2478372.1"/>
    </source>
</evidence>
<keyword evidence="2" id="KW-1185">Reference proteome</keyword>
<dbReference type="EMBL" id="MU003492">
    <property type="protein sequence ID" value="KAF2478372.1"/>
    <property type="molecule type" value="Genomic_DNA"/>
</dbReference>
<protein>
    <submittedName>
        <fullName evidence="1">Uncharacterized protein</fullName>
    </submittedName>
</protein>
<sequence>MLSLSLFLELCAFWLALRSERRVHRLAMHFANVFACSHFNPATSASRTQVLSFTRLSMWKNNNAPTSCVSFSKAHRLNVQGYMLPSGSGKVDTTYFMLSAKCDLASSCHYLHHSNRPYELQRMSPSSIVELAADVGELSIFKHSAGVKAINWTKNCQLSAVPYPFLLLPCALYAREHGACASHVVERLFPSLYWQSITLVLSNTDLQTGRRHSAVSYKDGFWMLKGSFLYRSFAGNGVADVCKSPSISTTWSEGETCLHTRLIRYSAKLSCFRHPYWRNSAAAIHAYHGIISPYVVQHSTRKFDMERALFVGFISCSLNSRFERYSALVFGLIQIGLLAAVSSSMDGSSVLQYAPDLRGTYGLDNLLVLHHLSLLSWAAPLVSAISTVSTVLDFVYLTIQGRLPDYRVFLYITIPSLLSSTVSCWRAYEHKSAGGNNRGFVRFLILLAISNAISALSQFSKLIPAFFCGVRLFIKWAWTQMRSHHLTSTNTEGVVRLDILGEADSIPALFPYTTLDVLSTIIVLIGDAPVTPRLTPLTLPVGLNEPMAEGVA</sequence>
<reference evidence="1" key="1">
    <citation type="journal article" date="2020" name="Stud. Mycol.">
        <title>101 Dothideomycetes genomes: a test case for predicting lifestyles and emergence of pathogens.</title>
        <authorList>
            <person name="Haridas S."/>
            <person name="Albert R."/>
            <person name="Binder M."/>
            <person name="Bloem J."/>
            <person name="Labutti K."/>
            <person name="Salamov A."/>
            <person name="Andreopoulos B."/>
            <person name="Baker S."/>
            <person name="Barry K."/>
            <person name="Bills G."/>
            <person name="Bluhm B."/>
            <person name="Cannon C."/>
            <person name="Castanera R."/>
            <person name="Culley D."/>
            <person name="Daum C."/>
            <person name="Ezra D."/>
            <person name="Gonzalez J."/>
            <person name="Henrissat B."/>
            <person name="Kuo A."/>
            <person name="Liang C."/>
            <person name="Lipzen A."/>
            <person name="Lutzoni F."/>
            <person name="Magnuson J."/>
            <person name="Mondo S."/>
            <person name="Nolan M."/>
            <person name="Ohm R."/>
            <person name="Pangilinan J."/>
            <person name="Park H.-J."/>
            <person name="Ramirez L."/>
            <person name="Alfaro M."/>
            <person name="Sun H."/>
            <person name="Tritt A."/>
            <person name="Yoshinaga Y."/>
            <person name="Zwiers L.-H."/>
            <person name="Turgeon B."/>
            <person name="Goodwin S."/>
            <person name="Spatafora J."/>
            <person name="Crous P."/>
            <person name="Grigoriev I."/>
        </authorList>
    </citation>
    <scope>NUCLEOTIDE SEQUENCE</scope>
    <source>
        <strain evidence="1">ATCC 200398</strain>
    </source>
</reference>
<evidence type="ECO:0000313" key="2">
    <source>
        <dbReference type="Proteomes" id="UP000799755"/>
    </source>
</evidence>